<evidence type="ECO:0000256" key="1">
    <source>
        <dbReference type="ARBA" id="ARBA00004141"/>
    </source>
</evidence>
<feature type="transmembrane region" description="Helical" evidence="5">
    <location>
        <begin position="71"/>
        <end position="89"/>
    </location>
</feature>
<dbReference type="InterPro" id="IPR032808">
    <property type="entry name" value="DoxX"/>
</dbReference>
<evidence type="ECO:0000256" key="5">
    <source>
        <dbReference type="SAM" id="Phobius"/>
    </source>
</evidence>
<dbReference type="Proteomes" id="UP001501175">
    <property type="component" value="Unassembled WGS sequence"/>
</dbReference>
<dbReference type="Pfam" id="PF13564">
    <property type="entry name" value="DoxX_2"/>
    <property type="match status" value="1"/>
</dbReference>
<comment type="caution">
    <text evidence="6">The sequence shown here is derived from an EMBL/GenBank/DDBJ whole genome shotgun (WGS) entry which is preliminary data.</text>
</comment>
<evidence type="ECO:0008006" key="8">
    <source>
        <dbReference type="Google" id="ProtNLM"/>
    </source>
</evidence>
<evidence type="ECO:0000313" key="6">
    <source>
        <dbReference type="EMBL" id="GAA4462383.1"/>
    </source>
</evidence>
<dbReference type="EMBL" id="BAABHD010000069">
    <property type="protein sequence ID" value="GAA4462383.1"/>
    <property type="molecule type" value="Genomic_DNA"/>
</dbReference>
<evidence type="ECO:0000256" key="2">
    <source>
        <dbReference type="ARBA" id="ARBA00022692"/>
    </source>
</evidence>
<dbReference type="RefSeq" id="WP_345246133.1">
    <property type="nucleotide sequence ID" value="NZ_BAABHD010000069.1"/>
</dbReference>
<reference evidence="7" key="1">
    <citation type="journal article" date="2019" name="Int. J. Syst. Evol. Microbiol.">
        <title>The Global Catalogue of Microorganisms (GCM) 10K type strain sequencing project: providing services to taxonomists for standard genome sequencing and annotation.</title>
        <authorList>
            <consortium name="The Broad Institute Genomics Platform"/>
            <consortium name="The Broad Institute Genome Sequencing Center for Infectious Disease"/>
            <person name="Wu L."/>
            <person name="Ma J."/>
        </authorList>
    </citation>
    <scope>NUCLEOTIDE SEQUENCE [LARGE SCALE GENOMIC DNA]</scope>
    <source>
        <strain evidence="7">JCM 17927</strain>
    </source>
</reference>
<evidence type="ECO:0000256" key="3">
    <source>
        <dbReference type="ARBA" id="ARBA00022989"/>
    </source>
</evidence>
<feature type="transmembrane region" description="Helical" evidence="5">
    <location>
        <begin position="47"/>
        <end position="64"/>
    </location>
</feature>
<evidence type="ECO:0000256" key="4">
    <source>
        <dbReference type="ARBA" id="ARBA00023136"/>
    </source>
</evidence>
<keyword evidence="7" id="KW-1185">Reference proteome</keyword>
<gene>
    <name evidence="6" type="ORF">GCM10023189_38970</name>
</gene>
<comment type="subcellular location">
    <subcellularLocation>
        <location evidence="1">Membrane</location>
        <topology evidence="1">Multi-pass membrane protein</topology>
    </subcellularLocation>
</comment>
<keyword evidence="3 5" id="KW-1133">Transmembrane helix</keyword>
<name>A0ABP8NB86_9BACT</name>
<accession>A0ABP8NB86</accession>
<protein>
    <recommendedName>
        <fullName evidence="8">DoxX-like family protein</fullName>
    </recommendedName>
</protein>
<keyword evidence="4 5" id="KW-0472">Membrane</keyword>
<evidence type="ECO:0000313" key="7">
    <source>
        <dbReference type="Proteomes" id="UP001501175"/>
    </source>
</evidence>
<sequence length="127" mass="13929">MSPNVKRVLTILFTVLAAGMVLLSGIMKLMQSPDTMEAFRKAGVAQYVVLLAAMEIGFTLVYLYPKTMKLGFILLCCYFAGAIATELSHSTPLNAILPMVLIWISAFLRDNRIFLPGQNLKQSGMPG</sequence>
<keyword evidence="2 5" id="KW-0812">Transmembrane</keyword>
<organism evidence="6 7">
    <name type="scientific">Nibrella saemangeumensis</name>
    <dbReference type="NCBI Taxonomy" id="1084526"/>
    <lineage>
        <taxon>Bacteria</taxon>
        <taxon>Pseudomonadati</taxon>
        <taxon>Bacteroidota</taxon>
        <taxon>Cytophagia</taxon>
        <taxon>Cytophagales</taxon>
        <taxon>Spirosomataceae</taxon>
        <taxon>Nibrella</taxon>
    </lineage>
</organism>
<proteinExistence type="predicted"/>